<feature type="region of interest" description="Disordered" evidence="1">
    <location>
        <begin position="102"/>
        <end position="124"/>
    </location>
</feature>
<gene>
    <name evidence="2" type="ORF">AAH991_39530</name>
</gene>
<evidence type="ECO:0000313" key="2">
    <source>
        <dbReference type="EMBL" id="MEN3541260.1"/>
    </source>
</evidence>
<organism evidence="2 3">
    <name type="scientific">Microbispora maris</name>
    <dbReference type="NCBI Taxonomy" id="3144104"/>
    <lineage>
        <taxon>Bacteria</taxon>
        <taxon>Bacillati</taxon>
        <taxon>Actinomycetota</taxon>
        <taxon>Actinomycetes</taxon>
        <taxon>Streptosporangiales</taxon>
        <taxon>Streptosporangiaceae</taxon>
        <taxon>Microbispora</taxon>
    </lineage>
</organism>
<evidence type="ECO:0000256" key="1">
    <source>
        <dbReference type="SAM" id="MobiDB-lite"/>
    </source>
</evidence>
<feature type="non-terminal residue" evidence="2">
    <location>
        <position position="1"/>
    </location>
</feature>
<comment type="caution">
    <text evidence="2">The sequence shown here is derived from an EMBL/GenBank/DDBJ whole genome shotgun (WGS) entry which is preliminary data.</text>
</comment>
<keyword evidence="3" id="KW-1185">Reference proteome</keyword>
<sequence length="124" mass="13171">TGVDSPRLARDLATLVGQHDVPVRSLSYGERHAGEQISLRRQDILEPAAIRALEPGTALLLATGVRPALLKLRPWYTGPHGADIAAARDRAVALITVGAARPTRRAPPRHGAAAVPIGDIRTRS</sequence>
<dbReference type="Proteomes" id="UP001447516">
    <property type="component" value="Unassembled WGS sequence"/>
</dbReference>
<proteinExistence type="predicted"/>
<protein>
    <submittedName>
        <fullName evidence="2">Uncharacterized protein</fullName>
    </submittedName>
</protein>
<accession>A0ABV0B5M3</accession>
<name>A0ABV0B5M3_9ACTN</name>
<dbReference type="EMBL" id="JBDJAW010000092">
    <property type="protein sequence ID" value="MEN3541260.1"/>
    <property type="molecule type" value="Genomic_DNA"/>
</dbReference>
<evidence type="ECO:0000313" key="3">
    <source>
        <dbReference type="Proteomes" id="UP001447516"/>
    </source>
</evidence>
<reference evidence="2 3" key="1">
    <citation type="submission" date="2024-05" db="EMBL/GenBank/DDBJ databases">
        <title>Microbispora sp.ZYX-F-249.</title>
        <authorList>
            <person name="Xie H."/>
        </authorList>
    </citation>
    <scope>NUCLEOTIDE SEQUENCE [LARGE SCALE GENOMIC DNA]</scope>
    <source>
        <strain evidence="2 3">ZYX-F-249</strain>
    </source>
</reference>